<dbReference type="SMART" id="SM00367">
    <property type="entry name" value="LRR_CC"/>
    <property type="match status" value="4"/>
</dbReference>
<keyword evidence="3" id="KW-1185">Reference proteome</keyword>
<feature type="domain" description="F-box" evidence="1">
    <location>
        <begin position="231"/>
        <end position="286"/>
    </location>
</feature>
<dbReference type="Gene3D" id="3.80.10.10">
    <property type="entry name" value="Ribonuclease Inhibitor"/>
    <property type="match status" value="1"/>
</dbReference>
<dbReference type="GO" id="GO:0031146">
    <property type="term" value="P:SCF-dependent proteasomal ubiquitin-dependent protein catabolic process"/>
    <property type="evidence" value="ECO:0007669"/>
    <property type="project" value="TreeGrafter"/>
</dbReference>
<dbReference type="SUPFAM" id="SSF52047">
    <property type="entry name" value="RNI-like"/>
    <property type="match status" value="1"/>
</dbReference>
<dbReference type="Pfam" id="PF12937">
    <property type="entry name" value="F-box-like"/>
    <property type="match status" value="1"/>
</dbReference>
<proteinExistence type="predicted"/>
<organism evidence="2 3">
    <name type="scientific">Holothuria leucospilota</name>
    <name type="common">Black long sea cucumber</name>
    <name type="synonym">Mertensiothuria leucospilota</name>
    <dbReference type="NCBI Taxonomy" id="206669"/>
    <lineage>
        <taxon>Eukaryota</taxon>
        <taxon>Metazoa</taxon>
        <taxon>Echinodermata</taxon>
        <taxon>Eleutherozoa</taxon>
        <taxon>Echinozoa</taxon>
        <taxon>Holothuroidea</taxon>
        <taxon>Aspidochirotacea</taxon>
        <taxon>Aspidochirotida</taxon>
        <taxon>Holothuriidae</taxon>
        <taxon>Holothuria</taxon>
    </lineage>
</organism>
<protein>
    <submittedName>
        <fullName evidence="2">F-box/LRR-repeat protein 4</fullName>
    </submittedName>
</protein>
<dbReference type="OrthoDB" id="2153609at2759"/>
<dbReference type="FunFam" id="3.80.10.10:FF:000152">
    <property type="entry name" value="F-box/LRR-repeat protein 4 isoform X1"/>
    <property type="match status" value="1"/>
</dbReference>
<dbReference type="Pfam" id="PF25372">
    <property type="entry name" value="DUF7885"/>
    <property type="match status" value="1"/>
</dbReference>
<dbReference type="SMART" id="SM00256">
    <property type="entry name" value="FBOX"/>
    <property type="match status" value="1"/>
</dbReference>
<dbReference type="Gene3D" id="1.20.1280.50">
    <property type="match status" value="1"/>
</dbReference>
<dbReference type="CDD" id="cd22117">
    <property type="entry name" value="F-box_FBXL4"/>
    <property type="match status" value="1"/>
</dbReference>
<reference evidence="2" key="1">
    <citation type="submission" date="2021-10" db="EMBL/GenBank/DDBJ databases">
        <title>Tropical sea cucumber genome reveals ecological adaptation and Cuvierian tubules defense mechanism.</title>
        <authorList>
            <person name="Chen T."/>
        </authorList>
    </citation>
    <scope>NUCLEOTIDE SEQUENCE</scope>
    <source>
        <strain evidence="2">Nanhai2018</strain>
        <tissue evidence="2">Muscle</tissue>
    </source>
</reference>
<dbReference type="InterPro" id="IPR032675">
    <property type="entry name" value="LRR_dom_sf"/>
</dbReference>
<accession>A0A9Q0YLJ7</accession>
<dbReference type="Proteomes" id="UP001152320">
    <property type="component" value="Chromosome 18"/>
</dbReference>
<dbReference type="InterPro" id="IPR006553">
    <property type="entry name" value="Leu-rich_rpt_Cys-con_subtyp"/>
</dbReference>
<evidence type="ECO:0000313" key="3">
    <source>
        <dbReference type="Proteomes" id="UP001152320"/>
    </source>
</evidence>
<dbReference type="InterPro" id="IPR057207">
    <property type="entry name" value="FBXL15_LRR"/>
</dbReference>
<name>A0A9Q0YLJ7_HOLLE</name>
<dbReference type="PROSITE" id="PS50181">
    <property type="entry name" value="FBOX"/>
    <property type="match status" value="1"/>
</dbReference>
<comment type="caution">
    <text evidence="2">The sequence shown here is derived from an EMBL/GenBank/DDBJ whole genome shotgun (WGS) entry which is preliminary data.</text>
</comment>
<evidence type="ECO:0000259" key="1">
    <source>
        <dbReference type="PROSITE" id="PS50181"/>
    </source>
</evidence>
<dbReference type="PANTHER" id="PTHR13318">
    <property type="entry name" value="PARTNER OF PAIRED, ISOFORM B-RELATED"/>
    <property type="match status" value="1"/>
</dbReference>
<dbReference type="AlphaFoldDB" id="A0A9Q0YLJ7"/>
<evidence type="ECO:0000313" key="2">
    <source>
        <dbReference type="EMBL" id="KAJ8024594.1"/>
    </source>
</evidence>
<gene>
    <name evidence="2" type="ORF">HOLleu_34539</name>
</gene>
<dbReference type="EMBL" id="JAIZAY010000018">
    <property type="protein sequence ID" value="KAJ8024594.1"/>
    <property type="molecule type" value="Genomic_DNA"/>
</dbReference>
<dbReference type="GO" id="GO:0019005">
    <property type="term" value="C:SCF ubiquitin ligase complex"/>
    <property type="evidence" value="ECO:0007669"/>
    <property type="project" value="TreeGrafter"/>
</dbReference>
<dbReference type="PANTHER" id="PTHR13318:SF152">
    <property type="entry name" value="F-BOX_LRR-REPEAT PROTEIN 4"/>
    <property type="match status" value="1"/>
</dbReference>
<sequence>MLPRIVAKATVKWEKKRATINQFACEVKSFSSQYGSEKSLAYVASNLAGHPTVYPNYGDVTHACVFRTYGPWWDMAPSAVKKFSNSPADFHGQDFIDIGIENAVVPQKILIYETFHPQSIIQIFGAMIPYDTSGNCGDVRWYELWSADPEQESRFKAIVFEPEIKKISVAVNTIRLIVYSKHLEYYTELDAVEVIGTIEDGTDLDEEYMKRLQQLDLNKETEPEEVEYSGRNYFETLPHELISLIFSKLDFIDVCRAARTCTLFRDHCYDPLLLPELDLQPYWNKVTTQLLDSLRETSRVSQLQKLSVSWCAYGNNIGFAKALAKLISECGNELQVVRIEGCSFPLDDTLLQIAANCEHIQELNLSSSQNVNKSYMCISHLNCLTRLDLYRSCIDDTSLIEIIQANPGLEHLNLGNVQTVKDFDGIASALGKNCKHLKSLNLWRAKSFTAEGLDSLSQNCQQLEELDLGWCSNIQAQSNCFVTLVQSCQKLKKLFLTSIRTTRDADIHAVASVCKDLEQFDILGTNCVSPSSVQKLLSLCGKLHFLDVSFCSQISDEDVQLWRSTHRHVNIKKSHTT</sequence>
<dbReference type="InterPro" id="IPR001810">
    <property type="entry name" value="F-box_dom"/>
</dbReference>